<evidence type="ECO:0000256" key="1">
    <source>
        <dbReference type="ARBA" id="ARBA00007553"/>
    </source>
</evidence>
<evidence type="ECO:0000259" key="4">
    <source>
        <dbReference type="SMART" id="SM00701"/>
    </source>
</evidence>
<dbReference type="Pfam" id="PF01510">
    <property type="entry name" value="Amidase_2"/>
    <property type="match status" value="1"/>
</dbReference>
<evidence type="ECO:0000259" key="3">
    <source>
        <dbReference type="SMART" id="SM00644"/>
    </source>
</evidence>
<dbReference type="RefSeq" id="WP_387344531.1">
    <property type="nucleotide sequence ID" value="NZ_JBIAXI010000016.1"/>
</dbReference>
<feature type="domain" description="Peptidoglycan recognition protein family" evidence="4">
    <location>
        <begin position="249"/>
        <end position="403"/>
    </location>
</feature>
<feature type="region of interest" description="Disordered" evidence="2">
    <location>
        <begin position="1"/>
        <end position="60"/>
    </location>
</feature>
<evidence type="ECO:0000256" key="2">
    <source>
        <dbReference type="SAM" id="MobiDB-lite"/>
    </source>
</evidence>
<sequence>MSVFHRGLTPAGEPARSGDLGSAPDVVRTRGLTPAVEAAVSGDSSPDGPPPDGVAGTASDSPVIGRRAFLALGGGIAGAALLRPPTPLGAPGTARTPATATGEGAATGTTAPGAPVGTSAAAQPAGAAAGAASAASGGAVTGAATGTAAGATAEGAAAGTGLPAGATGTETAGVSNTGMTAASAGASVEGTGVAGTAGTAGASAGSAGMTGAGTAVADGITGAGATGVGMRGAAPIARLTVGTALPLAPRIHTRQEWRAQPPRRRAQVVHHGPDRIVVHHTATANVSDTGLDAAFRLSQAIQRYHMSRNGWDDIGQQFTVSRGGYVMEGRNGTLTAIARGEHVIGAHTANHNDHTLGIETEGTYMRELPPHRQIVALTRLAAWLCGVYGLDPTVAIIGHRDLNPTSCPGDSLYAYLPELRRRVVRRMAQFQDPTQAAALAARAAQAAPPVPFERRPPRRLALPGRGDFLGSGVPFEHGPALGRHDVTD</sequence>
<reference evidence="5 6" key="1">
    <citation type="submission" date="2024-10" db="EMBL/GenBank/DDBJ databases">
        <title>The Natural Products Discovery Center: Release of the First 8490 Sequenced Strains for Exploring Actinobacteria Biosynthetic Diversity.</title>
        <authorList>
            <person name="Kalkreuter E."/>
            <person name="Kautsar S.A."/>
            <person name="Yang D."/>
            <person name="Bader C.D."/>
            <person name="Teijaro C.N."/>
            <person name="Fluegel L."/>
            <person name="Davis C.M."/>
            <person name="Simpson J.R."/>
            <person name="Lauterbach L."/>
            <person name="Steele A.D."/>
            <person name="Gui C."/>
            <person name="Meng S."/>
            <person name="Li G."/>
            <person name="Viehrig K."/>
            <person name="Ye F."/>
            <person name="Su P."/>
            <person name="Kiefer A.F."/>
            <person name="Nichols A."/>
            <person name="Cepeda A.J."/>
            <person name="Yan W."/>
            <person name="Fan B."/>
            <person name="Jiang Y."/>
            <person name="Adhikari A."/>
            <person name="Zheng C.-J."/>
            <person name="Schuster L."/>
            <person name="Cowan T.M."/>
            <person name="Smanski M.J."/>
            <person name="Chevrette M.G."/>
            <person name="De Carvalho L.P.S."/>
            <person name="Shen B."/>
        </authorList>
    </citation>
    <scope>NUCLEOTIDE SEQUENCE [LARGE SCALE GENOMIC DNA]</scope>
    <source>
        <strain evidence="5 6">NPDC001281</strain>
    </source>
</reference>
<dbReference type="InterPro" id="IPR006619">
    <property type="entry name" value="PGRP_domain_met/bac"/>
</dbReference>
<feature type="domain" description="N-acetylmuramoyl-L-alanine amidase" evidence="3">
    <location>
        <begin position="263"/>
        <end position="409"/>
    </location>
</feature>
<dbReference type="CDD" id="cd06583">
    <property type="entry name" value="PGRP"/>
    <property type="match status" value="1"/>
</dbReference>
<comment type="similarity">
    <text evidence="1">Belongs to the N-acetylmuramoyl-L-alanine amidase 2 family.</text>
</comment>
<dbReference type="SMART" id="SM00644">
    <property type="entry name" value="Ami_2"/>
    <property type="match status" value="1"/>
</dbReference>
<keyword evidence="6" id="KW-1185">Reference proteome</keyword>
<dbReference type="EMBL" id="JBIAXI010000016">
    <property type="protein sequence ID" value="MFF4776229.1"/>
    <property type="molecule type" value="Genomic_DNA"/>
</dbReference>
<dbReference type="PANTHER" id="PTHR11022">
    <property type="entry name" value="PEPTIDOGLYCAN RECOGNITION PROTEIN"/>
    <property type="match status" value="1"/>
</dbReference>
<dbReference type="InterPro" id="IPR002502">
    <property type="entry name" value="Amidase_domain"/>
</dbReference>
<name>A0ABW6VEJ8_MICFU</name>
<protein>
    <submittedName>
        <fullName evidence="5">Peptidoglycan recognition family protein</fullName>
    </submittedName>
</protein>
<accession>A0ABW6VEJ8</accession>
<dbReference type="Gene3D" id="3.40.80.10">
    <property type="entry name" value="Peptidoglycan recognition protein-like"/>
    <property type="match status" value="1"/>
</dbReference>
<organism evidence="5 6">
    <name type="scientific">Microtetraspora fusca</name>
    <dbReference type="NCBI Taxonomy" id="1997"/>
    <lineage>
        <taxon>Bacteria</taxon>
        <taxon>Bacillati</taxon>
        <taxon>Actinomycetota</taxon>
        <taxon>Actinomycetes</taxon>
        <taxon>Streptosporangiales</taxon>
        <taxon>Streptosporangiaceae</taxon>
        <taxon>Microtetraspora</taxon>
    </lineage>
</organism>
<dbReference type="SMART" id="SM00701">
    <property type="entry name" value="PGRP"/>
    <property type="match status" value="1"/>
</dbReference>
<proteinExistence type="inferred from homology"/>
<evidence type="ECO:0000313" key="6">
    <source>
        <dbReference type="Proteomes" id="UP001602119"/>
    </source>
</evidence>
<evidence type="ECO:0000313" key="5">
    <source>
        <dbReference type="EMBL" id="MFF4776229.1"/>
    </source>
</evidence>
<dbReference type="Proteomes" id="UP001602119">
    <property type="component" value="Unassembled WGS sequence"/>
</dbReference>
<dbReference type="PANTHER" id="PTHR11022:SF41">
    <property type="entry name" value="PEPTIDOGLYCAN-RECOGNITION PROTEIN LC-RELATED"/>
    <property type="match status" value="1"/>
</dbReference>
<gene>
    <name evidence="5" type="ORF">ACFY05_25550</name>
</gene>
<dbReference type="SUPFAM" id="SSF55846">
    <property type="entry name" value="N-acetylmuramoyl-L-alanine amidase-like"/>
    <property type="match status" value="1"/>
</dbReference>
<comment type="caution">
    <text evidence="5">The sequence shown here is derived from an EMBL/GenBank/DDBJ whole genome shotgun (WGS) entry which is preliminary data.</text>
</comment>
<dbReference type="InterPro" id="IPR036505">
    <property type="entry name" value="Amidase/PGRP_sf"/>
</dbReference>
<dbReference type="InterPro" id="IPR015510">
    <property type="entry name" value="PGRP"/>
</dbReference>
<feature type="region of interest" description="Disordered" evidence="2">
    <location>
        <begin position="87"/>
        <end position="120"/>
    </location>
</feature>